<proteinExistence type="predicted"/>
<protein>
    <recommendedName>
        <fullName evidence="3">8-oxo-dGTP diphosphatase</fullName>
    </recommendedName>
</protein>
<reference evidence="2" key="1">
    <citation type="journal article" date="2019" name="Int. J. Syst. Evol. Microbiol.">
        <title>The Global Catalogue of Microorganisms (GCM) 10K type strain sequencing project: providing services to taxonomists for standard genome sequencing and annotation.</title>
        <authorList>
            <consortium name="The Broad Institute Genomics Platform"/>
            <consortium name="The Broad Institute Genome Sequencing Center for Infectious Disease"/>
            <person name="Wu L."/>
            <person name="Ma J."/>
        </authorList>
    </citation>
    <scope>NUCLEOTIDE SEQUENCE [LARGE SCALE GENOMIC DNA]</scope>
    <source>
        <strain evidence="2">JCM 17695</strain>
    </source>
</reference>
<evidence type="ECO:0000313" key="1">
    <source>
        <dbReference type="EMBL" id="MFC7616658.1"/>
    </source>
</evidence>
<sequence length="149" mass="16800">MGAAVVRDGRLFVARRCRPQAAAGYWELPGAEVPPDGSEASALSELFTVEFGIDIRCVDRILSDRLLMSWPTSTGDQGVLRVWRCQLPSQSTLDLDAGDPRPNLTAYDETRWVDLDDIDSAGPWREADRITSFEIADTYWADEWWQYAD</sequence>
<dbReference type="SUPFAM" id="SSF55811">
    <property type="entry name" value="Nudix"/>
    <property type="match status" value="1"/>
</dbReference>
<organism evidence="1 2">
    <name type="scientific">Actinokineospora soli</name>
    <dbReference type="NCBI Taxonomy" id="1048753"/>
    <lineage>
        <taxon>Bacteria</taxon>
        <taxon>Bacillati</taxon>
        <taxon>Actinomycetota</taxon>
        <taxon>Actinomycetes</taxon>
        <taxon>Pseudonocardiales</taxon>
        <taxon>Pseudonocardiaceae</taxon>
        <taxon>Actinokineospora</taxon>
    </lineage>
</organism>
<evidence type="ECO:0000313" key="2">
    <source>
        <dbReference type="Proteomes" id="UP001596512"/>
    </source>
</evidence>
<evidence type="ECO:0008006" key="3">
    <source>
        <dbReference type="Google" id="ProtNLM"/>
    </source>
</evidence>
<dbReference type="EMBL" id="JBHTEY010000004">
    <property type="protein sequence ID" value="MFC7616658.1"/>
    <property type="molecule type" value="Genomic_DNA"/>
</dbReference>
<keyword evidence="2" id="KW-1185">Reference proteome</keyword>
<dbReference type="Proteomes" id="UP001596512">
    <property type="component" value="Unassembled WGS sequence"/>
</dbReference>
<name>A0ABW2TTX4_9PSEU</name>
<dbReference type="InterPro" id="IPR015797">
    <property type="entry name" value="NUDIX_hydrolase-like_dom_sf"/>
</dbReference>
<comment type="caution">
    <text evidence="1">The sequence shown here is derived from an EMBL/GenBank/DDBJ whole genome shotgun (WGS) entry which is preliminary data.</text>
</comment>
<dbReference type="Gene3D" id="3.90.79.10">
    <property type="entry name" value="Nucleoside Triphosphate Pyrophosphohydrolase"/>
    <property type="match status" value="1"/>
</dbReference>
<gene>
    <name evidence="1" type="ORF">ACFQV2_27575</name>
</gene>
<accession>A0ABW2TTX4</accession>